<dbReference type="RefSeq" id="WP_184146255.1">
    <property type="nucleotide sequence ID" value="NZ_JACHIK010000020.1"/>
</dbReference>
<dbReference type="GO" id="GO:0016877">
    <property type="term" value="F:ligase activity, forming carbon-sulfur bonds"/>
    <property type="evidence" value="ECO:0007669"/>
    <property type="project" value="UniProtKB-ARBA"/>
</dbReference>
<evidence type="ECO:0000313" key="4">
    <source>
        <dbReference type="EMBL" id="MBB5044712.1"/>
    </source>
</evidence>
<gene>
    <name evidence="4" type="ORF">HNQ66_004139</name>
</gene>
<sequence length="560" mass="57767">MPLSGALERHAARIPANPAFEIEGRVLSYGSLAATARQAHAAFAALAPAGASLIGPQTRLVALLTGNHALFPAAFAAATAGGTCAALIDPHLPEATRGRLLEKLAPDVVVTAEGPDLLLSARKSGEALRLAESAAPDASPLPQGNRIGQAIASFPFSPPGRRWPEGSDEGARLQHLASGSPSSRCRDLLPAGEKGQVAPAERHGRSPCSLPEGDDDGPFLIVFTSGTTADPKPIIRDRRSWRVSLASGAPFFGIDAKTGTYAPGPLAHGLALYAMTETLLAGATFHSARHFDAVEARTAIRAEGIRRLVLVPTMLRRLCEGAPVTTVSAVTVAGAKLTAADHALCAAHFPEAALREYYGASELGFITVTAPGDAASASAVGKAFPGVRLSVRDDAGAALPAGETGTIFVESPLVATGYLGAEPARFGTLATVGDLGFLQEDGTLHLLGRSGGMVLSGGNNIYPSEVEAALTGLAGVRAAHVFGLDHADLGSELVAVVEPAAPGLTAAALKAAMDAVLPRYKQPRRLWLCRALPVTPSGKVEAKTVRQWVAEDSDALERLY</sequence>
<organism evidence="4 5">
    <name type="scientific">Shinella fusca</name>
    <dbReference type="NCBI Taxonomy" id="544480"/>
    <lineage>
        <taxon>Bacteria</taxon>
        <taxon>Pseudomonadati</taxon>
        <taxon>Pseudomonadota</taxon>
        <taxon>Alphaproteobacteria</taxon>
        <taxon>Hyphomicrobiales</taxon>
        <taxon>Rhizobiaceae</taxon>
        <taxon>Shinella</taxon>
    </lineage>
</organism>
<feature type="domain" description="AMP-binding enzyme C-terminal" evidence="3">
    <location>
        <begin position="465"/>
        <end position="539"/>
    </location>
</feature>
<dbReference type="PANTHER" id="PTHR43767">
    <property type="entry name" value="LONG-CHAIN-FATTY-ACID--COA LIGASE"/>
    <property type="match status" value="1"/>
</dbReference>
<keyword evidence="4" id="KW-0436">Ligase</keyword>
<dbReference type="InterPro" id="IPR025110">
    <property type="entry name" value="AMP-bd_C"/>
</dbReference>
<name>A0A7W7YYY0_9HYPH</name>
<dbReference type="SUPFAM" id="SSF56801">
    <property type="entry name" value="Acetyl-CoA synthetase-like"/>
    <property type="match status" value="1"/>
</dbReference>
<keyword evidence="5" id="KW-1185">Reference proteome</keyword>
<reference evidence="4 5" key="1">
    <citation type="submission" date="2020-08" db="EMBL/GenBank/DDBJ databases">
        <title>Genomic Encyclopedia of Type Strains, Phase IV (KMG-IV): sequencing the most valuable type-strain genomes for metagenomic binning, comparative biology and taxonomic classification.</title>
        <authorList>
            <person name="Goeker M."/>
        </authorList>
    </citation>
    <scope>NUCLEOTIDE SEQUENCE [LARGE SCALE GENOMIC DNA]</scope>
    <source>
        <strain evidence="4 5">DSM 21319</strain>
    </source>
</reference>
<accession>A0A7W7YYY0</accession>
<dbReference type="InterPro" id="IPR042099">
    <property type="entry name" value="ANL_N_sf"/>
</dbReference>
<feature type="region of interest" description="Disordered" evidence="1">
    <location>
        <begin position="154"/>
        <end position="213"/>
    </location>
</feature>
<dbReference type="Gene3D" id="3.30.300.30">
    <property type="match status" value="1"/>
</dbReference>
<evidence type="ECO:0000256" key="1">
    <source>
        <dbReference type="SAM" id="MobiDB-lite"/>
    </source>
</evidence>
<dbReference type="EMBL" id="JACHIK010000020">
    <property type="protein sequence ID" value="MBB5044712.1"/>
    <property type="molecule type" value="Genomic_DNA"/>
</dbReference>
<evidence type="ECO:0000313" key="5">
    <source>
        <dbReference type="Proteomes" id="UP000535406"/>
    </source>
</evidence>
<proteinExistence type="predicted"/>
<dbReference type="InterPro" id="IPR045851">
    <property type="entry name" value="AMP-bd_C_sf"/>
</dbReference>
<evidence type="ECO:0000259" key="3">
    <source>
        <dbReference type="Pfam" id="PF13193"/>
    </source>
</evidence>
<dbReference type="PANTHER" id="PTHR43767:SF10">
    <property type="entry name" value="SURFACTIN SYNTHASE SUBUNIT 1"/>
    <property type="match status" value="1"/>
</dbReference>
<dbReference type="Gene3D" id="3.40.50.12780">
    <property type="entry name" value="N-terminal domain of ligase-like"/>
    <property type="match status" value="1"/>
</dbReference>
<feature type="compositionally biased region" description="Basic and acidic residues" evidence="1">
    <location>
        <begin position="162"/>
        <end position="172"/>
    </location>
</feature>
<dbReference type="InterPro" id="IPR000873">
    <property type="entry name" value="AMP-dep_synth/lig_dom"/>
</dbReference>
<dbReference type="InterPro" id="IPR050237">
    <property type="entry name" value="ATP-dep_AMP-bd_enzyme"/>
</dbReference>
<feature type="domain" description="AMP-dependent synthetase/ligase" evidence="2">
    <location>
        <begin position="7"/>
        <end position="419"/>
    </location>
</feature>
<dbReference type="AlphaFoldDB" id="A0A7W7YYY0"/>
<protein>
    <submittedName>
        <fullName evidence="4">Acyl-CoA synthetase (AMP-forming)/AMP-acid ligase II</fullName>
    </submittedName>
</protein>
<dbReference type="Pfam" id="PF00501">
    <property type="entry name" value="AMP-binding"/>
    <property type="match status" value="1"/>
</dbReference>
<dbReference type="Pfam" id="PF13193">
    <property type="entry name" value="AMP-binding_C"/>
    <property type="match status" value="1"/>
</dbReference>
<comment type="caution">
    <text evidence="4">The sequence shown here is derived from an EMBL/GenBank/DDBJ whole genome shotgun (WGS) entry which is preliminary data.</text>
</comment>
<evidence type="ECO:0000259" key="2">
    <source>
        <dbReference type="Pfam" id="PF00501"/>
    </source>
</evidence>
<dbReference type="Proteomes" id="UP000535406">
    <property type="component" value="Unassembled WGS sequence"/>
</dbReference>